<gene>
    <name evidence="1" type="ORF">B0T16DRAFT_409575</name>
</gene>
<evidence type="ECO:0000313" key="2">
    <source>
        <dbReference type="Proteomes" id="UP001174936"/>
    </source>
</evidence>
<dbReference type="AlphaFoldDB" id="A0AA39YAS5"/>
<dbReference type="Proteomes" id="UP001174936">
    <property type="component" value="Unassembled WGS sequence"/>
</dbReference>
<evidence type="ECO:0000313" key="1">
    <source>
        <dbReference type="EMBL" id="KAK0649183.1"/>
    </source>
</evidence>
<accession>A0AA39YAS5</accession>
<keyword evidence="2" id="KW-1185">Reference proteome</keyword>
<reference evidence="1" key="1">
    <citation type="submission" date="2023-06" db="EMBL/GenBank/DDBJ databases">
        <title>Genome-scale phylogeny and comparative genomics of the fungal order Sordariales.</title>
        <authorList>
            <consortium name="Lawrence Berkeley National Laboratory"/>
            <person name="Hensen N."/>
            <person name="Bonometti L."/>
            <person name="Westerberg I."/>
            <person name="Brannstrom I.O."/>
            <person name="Guillou S."/>
            <person name="Cros-Aarteil S."/>
            <person name="Calhoun S."/>
            <person name="Haridas S."/>
            <person name="Kuo A."/>
            <person name="Mondo S."/>
            <person name="Pangilinan J."/>
            <person name="Riley R."/>
            <person name="Labutti K."/>
            <person name="Andreopoulos B."/>
            <person name="Lipzen A."/>
            <person name="Chen C."/>
            <person name="Yanf M."/>
            <person name="Daum C."/>
            <person name="Ng V."/>
            <person name="Clum A."/>
            <person name="Steindorff A."/>
            <person name="Ohm R."/>
            <person name="Martin F."/>
            <person name="Silar P."/>
            <person name="Natvig D."/>
            <person name="Lalanne C."/>
            <person name="Gautier V."/>
            <person name="Ament-Velasquez S.L."/>
            <person name="Kruys A."/>
            <person name="Hutchinson M.I."/>
            <person name="Powell A.J."/>
            <person name="Barry K."/>
            <person name="Miller A.N."/>
            <person name="Grigoriev I.V."/>
            <person name="Debuchy R."/>
            <person name="Gladieux P."/>
            <person name="Thoren M.H."/>
            <person name="Johannesson H."/>
        </authorList>
    </citation>
    <scope>NUCLEOTIDE SEQUENCE</scope>
    <source>
        <strain evidence="1">SMH2532-1</strain>
    </source>
</reference>
<comment type="caution">
    <text evidence="1">The sequence shown here is derived from an EMBL/GenBank/DDBJ whole genome shotgun (WGS) entry which is preliminary data.</text>
</comment>
<organism evidence="1 2">
    <name type="scientific">Cercophora newfieldiana</name>
    <dbReference type="NCBI Taxonomy" id="92897"/>
    <lineage>
        <taxon>Eukaryota</taxon>
        <taxon>Fungi</taxon>
        <taxon>Dikarya</taxon>
        <taxon>Ascomycota</taxon>
        <taxon>Pezizomycotina</taxon>
        <taxon>Sordariomycetes</taxon>
        <taxon>Sordariomycetidae</taxon>
        <taxon>Sordariales</taxon>
        <taxon>Lasiosphaeriaceae</taxon>
        <taxon>Cercophora</taxon>
    </lineage>
</organism>
<name>A0AA39YAS5_9PEZI</name>
<proteinExistence type="predicted"/>
<dbReference type="EMBL" id="JAULSV010000003">
    <property type="protein sequence ID" value="KAK0649183.1"/>
    <property type="molecule type" value="Genomic_DNA"/>
</dbReference>
<sequence length="100" mass="11125">MLHRRADARDSMSCRPLALLAHRLMIRGFGCGWMGGGCRWMVGFDKIATAPHSVPNRQGDARLGRPMVFGVGFFYSTVWAVKGVGDTMRYQIGNYMCHAS</sequence>
<protein>
    <submittedName>
        <fullName evidence="1">Uncharacterized protein</fullName>
    </submittedName>
</protein>